<gene>
    <name evidence="1" type="ORF">KIL84_004112</name>
</gene>
<protein>
    <submittedName>
        <fullName evidence="1">Uncharacterized protein</fullName>
    </submittedName>
</protein>
<dbReference type="EMBL" id="JAHDVG010000466">
    <property type="protein sequence ID" value="KAH1182620.1"/>
    <property type="molecule type" value="Genomic_DNA"/>
</dbReference>
<evidence type="ECO:0000313" key="1">
    <source>
        <dbReference type="EMBL" id="KAH1182620.1"/>
    </source>
</evidence>
<dbReference type="Proteomes" id="UP000827986">
    <property type="component" value="Unassembled WGS sequence"/>
</dbReference>
<keyword evidence="2" id="KW-1185">Reference proteome</keyword>
<sequence>MGKTKLSFAHKPWDKRVFSYIRCNVTSVMRSHYLDRALGEHNLLLTSELGHSRDSGPVEQLWQSGEETPSCSSQLCWLSDSPPNHIAGEMQAVSAACLGQDLGSSLYFTHTA</sequence>
<proteinExistence type="predicted"/>
<evidence type="ECO:0000313" key="2">
    <source>
        <dbReference type="Proteomes" id="UP000827986"/>
    </source>
</evidence>
<organism evidence="1 2">
    <name type="scientific">Mauremys mutica</name>
    <name type="common">yellowpond turtle</name>
    <dbReference type="NCBI Taxonomy" id="74926"/>
    <lineage>
        <taxon>Eukaryota</taxon>
        <taxon>Metazoa</taxon>
        <taxon>Chordata</taxon>
        <taxon>Craniata</taxon>
        <taxon>Vertebrata</taxon>
        <taxon>Euteleostomi</taxon>
        <taxon>Archelosauria</taxon>
        <taxon>Testudinata</taxon>
        <taxon>Testudines</taxon>
        <taxon>Cryptodira</taxon>
        <taxon>Durocryptodira</taxon>
        <taxon>Testudinoidea</taxon>
        <taxon>Geoemydidae</taxon>
        <taxon>Geoemydinae</taxon>
        <taxon>Mauremys</taxon>
    </lineage>
</organism>
<name>A0A9D3XP07_9SAUR</name>
<comment type="caution">
    <text evidence="1">The sequence shown here is derived from an EMBL/GenBank/DDBJ whole genome shotgun (WGS) entry which is preliminary data.</text>
</comment>
<dbReference type="AlphaFoldDB" id="A0A9D3XP07"/>
<reference evidence="1" key="1">
    <citation type="submission" date="2021-09" db="EMBL/GenBank/DDBJ databases">
        <title>The genome of Mauremys mutica provides insights into the evolution of semi-aquatic lifestyle.</title>
        <authorList>
            <person name="Gong S."/>
            <person name="Gao Y."/>
        </authorList>
    </citation>
    <scope>NUCLEOTIDE SEQUENCE</scope>
    <source>
        <strain evidence="1">MM-2020</strain>
        <tissue evidence="1">Muscle</tissue>
    </source>
</reference>
<accession>A0A9D3XP07</accession>